<protein>
    <recommendedName>
        <fullName evidence="1">Transposase (putative) YhgA-like domain-containing protein</fullName>
    </recommendedName>
</protein>
<name>I3CFM4_9GAMM</name>
<evidence type="ECO:0000313" key="2">
    <source>
        <dbReference type="EMBL" id="EIJ42417.1"/>
    </source>
</evidence>
<dbReference type="InterPro" id="IPR051699">
    <property type="entry name" value="Rpn/YhgA-like_nuclease"/>
</dbReference>
<dbReference type="EMBL" id="JH600070">
    <property type="protein sequence ID" value="EIJ42417.1"/>
    <property type="molecule type" value="Genomic_DNA"/>
</dbReference>
<feature type="domain" description="Transposase (putative) YhgA-like" evidence="1">
    <location>
        <begin position="5"/>
        <end position="200"/>
    </location>
</feature>
<dbReference type="eggNOG" id="COG5464">
    <property type="taxonomic scope" value="Bacteria"/>
</dbReference>
<dbReference type="HOGENOM" id="CLU_059548_0_0_6"/>
<dbReference type="Pfam" id="PF04754">
    <property type="entry name" value="Transposase_31"/>
    <property type="match status" value="1"/>
</dbReference>
<evidence type="ECO:0000313" key="3">
    <source>
        <dbReference type="Proteomes" id="UP000005744"/>
    </source>
</evidence>
<dbReference type="PANTHER" id="PTHR34611">
    <property type="match status" value="1"/>
</dbReference>
<dbReference type="OrthoDB" id="5620631at2"/>
<dbReference type="GO" id="GO:1990238">
    <property type="term" value="F:double-stranded DNA endonuclease activity"/>
    <property type="evidence" value="ECO:0007669"/>
    <property type="project" value="TreeGrafter"/>
</dbReference>
<dbReference type="GO" id="GO:0006310">
    <property type="term" value="P:DNA recombination"/>
    <property type="evidence" value="ECO:0007669"/>
    <property type="project" value="TreeGrafter"/>
</dbReference>
<dbReference type="RefSeq" id="WP_002685342.1">
    <property type="nucleotide sequence ID" value="NZ_JH600070.1"/>
</dbReference>
<keyword evidence="3" id="KW-1185">Reference proteome</keyword>
<dbReference type="STRING" id="395493.BegalDRAFT_1535"/>
<dbReference type="AlphaFoldDB" id="I3CFM4"/>
<reference evidence="2 3" key="1">
    <citation type="submission" date="2011-11" db="EMBL/GenBank/DDBJ databases">
        <title>Improved High-Quality Draft sequence of Beggiatoa alba B18lD.</title>
        <authorList>
            <consortium name="US DOE Joint Genome Institute"/>
            <person name="Lucas S."/>
            <person name="Han J."/>
            <person name="Lapidus A."/>
            <person name="Cheng J.-F."/>
            <person name="Goodwin L."/>
            <person name="Pitluck S."/>
            <person name="Peters L."/>
            <person name="Mikhailova N."/>
            <person name="Held B."/>
            <person name="Detter J.C."/>
            <person name="Han C."/>
            <person name="Tapia R."/>
            <person name="Land M."/>
            <person name="Hauser L."/>
            <person name="Kyrpides N."/>
            <person name="Ivanova N."/>
            <person name="Pagani I."/>
            <person name="Samuel K."/>
            <person name="Teske A."/>
            <person name="Mueller J."/>
            <person name="Woyke T."/>
        </authorList>
    </citation>
    <scope>NUCLEOTIDE SEQUENCE [LARGE SCALE GENOMIC DNA]</scope>
    <source>
        <strain evidence="2 3">B18LD</strain>
    </source>
</reference>
<dbReference type="InterPro" id="IPR006842">
    <property type="entry name" value="Transposase_31"/>
</dbReference>
<dbReference type="PANTHER" id="PTHR34611:SF2">
    <property type="entry name" value="INACTIVE RECOMBINATION-PROMOTING NUCLEASE-LIKE PROTEIN RPNE-RELATED"/>
    <property type="match status" value="1"/>
</dbReference>
<proteinExistence type="predicted"/>
<dbReference type="Proteomes" id="UP000005744">
    <property type="component" value="Unassembled WGS sequence"/>
</dbReference>
<accession>I3CFM4</accession>
<organism evidence="2 3">
    <name type="scientific">Beggiatoa alba B18LD</name>
    <dbReference type="NCBI Taxonomy" id="395493"/>
    <lineage>
        <taxon>Bacteria</taxon>
        <taxon>Pseudomonadati</taxon>
        <taxon>Pseudomonadota</taxon>
        <taxon>Gammaproteobacteria</taxon>
        <taxon>Thiotrichales</taxon>
        <taxon>Thiotrichaceae</taxon>
        <taxon>Beggiatoa</taxon>
    </lineage>
</organism>
<gene>
    <name evidence="2" type="ORF">BegalDRAFT_1535</name>
</gene>
<evidence type="ECO:0000259" key="1">
    <source>
        <dbReference type="Pfam" id="PF04754"/>
    </source>
</evidence>
<sequence length="339" mass="40130">MQTLHDRGYKRLFSNKTFFRQLLQSFVPEPWVKDIDFESAERIDKSFVSEHYKETESDLIYKVKFKEQEAYIYVLLEFQSSVVWFMALRVLHYLCSFWLDYAETRPKVKKLPPIFPIVLYNGEEKWTKPTRLRDILEEPDLLKGYTPDFRFFKIAENEYSQEQLLQIKNLVSTLFLAETYPNDIELLIAQVLNLFETEQQEGVSLLANWFAQLMIHGRRSVEDYQSLEQVYQDKYEVKAMLDNAIQQIRQQERATGFEEGIFKGRAQGLEEGIFKGRAEGISKGKTEALITLLEARFMPLTVEEKERLFQLTDEKITALLIQFYKIDSISEFWQGIETH</sequence>